<dbReference type="PROSITE" id="PS51450">
    <property type="entry name" value="LRR"/>
    <property type="match status" value="1"/>
</dbReference>
<feature type="domain" description="Peroxisomal multifunctional enzyme type 2-like N-terminal" evidence="3">
    <location>
        <begin position="21"/>
        <end position="157"/>
    </location>
</feature>
<dbReference type="CDD" id="cd03448">
    <property type="entry name" value="HDE_HSD"/>
    <property type="match status" value="1"/>
</dbReference>
<dbReference type="InterPro" id="IPR036859">
    <property type="entry name" value="CAP-Gly_dom_sf"/>
</dbReference>
<keyword evidence="5" id="KW-1185">Reference proteome</keyword>
<dbReference type="InterPro" id="IPR001611">
    <property type="entry name" value="Leu-rich_rpt"/>
</dbReference>
<dbReference type="GO" id="GO:0005777">
    <property type="term" value="C:peroxisome"/>
    <property type="evidence" value="ECO:0007669"/>
    <property type="project" value="TreeGrafter"/>
</dbReference>
<dbReference type="PANTHER" id="PTHR13078">
    <property type="entry name" value="PEROXISOMAL MULTIFUNCTIONAL ENZYME TYPE 2-RELATED"/>
    <property type="match status" value="1"/>
</dbReference>
<dbReference type="GO" id="GO:0044594">
    <property type="term" value="F:17-beta-hydroxysteroid dehydrogenase (NAD+) activity"/>
    <property type="evidence" value="ECO:0007669"/>
    <property type="project" value="TreeGrafter"/>
</dbReference>
<dbReference type="SUPFAM" id="SSF52058">
    <property type="entry name" value="L domain-like"/>
    <property type="match status" value="1"/>
</dbReference>
<dbReference type="InterPro" id="IPR029069">
    <property type="entry name" value="HotDog_dom_sf"/>
</dbReference>
<dbReference type="GO" id="GO:0006635">
    <property type="term" value="P:fatty acid beta-oxidation"/>
    <property type="evidence" value="ECO:0007669"/>
    <property type="project" value="TreeGrafter"/>
</dbReference>
<organism evidence="4 5">
    <name type="scientific">Cercophora newfieldiana</name>
    <dbReference type="NCBI Taxonomy" id="92897"/>
    <lineage>
        <taxon>Eukaryota</taxon>
        <taxon>Fungi</taxon>
        <taxon>Dikarya</taxon>
        <taxon>Ascomycota</taxon>
        <taxon>Pezizomycotina</taxon>
        <taxon>Sordariomycetes</taxon>
        <taxon>Sordariomycetidae</taxon>
        <taxon>Sordariales</taxon>
        <taxon>Lasiosphaeriaceae</taxon>
        <taxon>Cercophora</taxon>
    </lineage>
</organism>
<dbReference type="SUPFAM" id="SSF74924">
    <property type="entry name" value="Cap-Gly domain"/>
    <property type="match status" value="1"/>
</dbReference>
<evidence type="ECO:0000259" key="2">
    <source>
        <dbReference type="Pfam" id="PF01575"/>
    </source>
</evidence>
<dbReference type="InterPro" id="IPR032675">
    <property type="entry name" value="LRR_dom_sf"/>
</dbReference>
<protein>
    <submittedName>
        <fullName evidence="4">HotDog domain-containing protein</fullName>
    </submittedName>
</protein>
<feature type="domain" description="MaoC-like" evidence="2">
    <location>
        <begin position="170"/>
        <end position="265"/>
    </location>
</feature>
<sequence>MSKPNPGVGFEYPAAEVTWLKRDVLLFARSIGATKEELHFLYELHPDFAVFPTYPVILPFKKNTQEVIDFYAAQKAVQIPNVPQFDFTRGVDGQRLIQFFKPLPPTSEGKKFEVRTKCVGVWDKGRPGTVIDTQTDLVDTATNEVYSRVIGSAFMVGQGNWGGPKGPATTALLYRLNGDYNPLHATPKPGVKMGFGGVIIHGLYSFNWACHGLLKHLGGSDPANIKEYQARFASPVRPGDKLVASAWRTGEIKDGWEEIRFEVRVEGGKVCLNNGRALMKVRWRGFVNWDFVTLSLLIGQRRSYDGALCTVRYSKSKSPTAASFVRPTRPADARQTFVSALHLKYASDAAKTDGSAPKKQIVISGKVAEEVGFDKIRRQQAQLAELKNVFLDGTQIAYASPPPGHAGTEQSISQVCPKVTELDISRNLFDRLGTVVDICSELKNLQVLRVKGNRFQEILEDEKFEAAEPVFIDIRELAIDETLLSWPEICHVASKFPSLSSLFSSANQLSSLSLIPTAPFTSTLVSVHMEFNDFTSIADIGPLAAITSLRNIHLKGNRISAITSSASPDPPIFTVNLAYLDVSYNQISSWSFVDALPASFPGLTSLRFAHNPIYDNPELDTSTSTPAAATKTSSSTEEAYMLLLARLPPTLKIINFSTITPADRSNAEMFYLSRIARQLSAAPESEETAILSRHRRWAELCEAYGEPAIVRRKELNPNFLEARLIGVEFYLAKSGGGEGEGGDIATKRTKIPKGFDIYAVKGIVGKLFGLEPLRVRLVWETGEWDPVAGFDEAEEEEMSEEEEGGEDGMVQIGRGPGRWVKRETELRDGPRQFGYCVDGLEVKIRVEVV</sequence>
<feature type="region of interest" description="Disordered" evidence="1">
    <location>
        <begin position="793"/>
        <end position="814"/>
    </location>
</feature>
<dbReference type="InterPro" id="IPR002539">
    <property type="entry name" value="MaoC-like_dom"/>
</dbReference>
<dbReference type="Gene3D" id="3.80.10.10">
    <property type="entry name" value="Ribonuclease Inhibitor"/>
    <property type="match status" value="2"/>
</dbReference>
<dbReference type="EMBL" id="JAULSV010000001">
    <property type="protein sequence ID" value="KAK0657277.1"/>
    <property type="molecule type" value="Genomic_DNA"/>
</dbReference>
<dbReference type="GO" id="GO:0003857">
    <property type="term" value="F:(3S)-3-hydroxyacyl-CoA dehydrogenase (NAD+) activity"/>
    <property type="evidence" value="ECO:0007669"/>
    <property type="project" value="TreeGrafter"/>
</dbReference>
<dbReference type="InterPro" id="IPR054357">
    <property type="entry name" value="MFE-2_N"/>
</dbReference>
<reference evidence="4" key="1">
    <citation type="submission" date="2023-06" db="EMBL/GenBank/DDBJ databases">
        <title>Genome-scale phylogeny and comparative genomics of the fungal order Sordariales.</title>
        <authorList>
            <consortium name="Lawrence Berkeley National Laboratory"/>
            <person name="Hensen N."/>
            <person name="Bonometti L."/>
            <person name="Westerberg I."/>
            <person name="Brannstrom I.O."/>
            <person name="Guillou S."/>
            <person name="Cros-Aarteil S."/>
            <person name="Calhoun S."/>
            <person name="Haridas S."/>
            <person name="Kuo A."/>
            <person name="Mondo S."/>
            <person name="Pangilinan J."/>
            <person name="Riley R."/>
            <person name="Labutti K."/>
            <person name="Andreopoulos B."/>
            <person name="Lipzen A."/>
            <person name="Chen C."/>
            <person name="Yanf M."/>
            <person name="Daum C."/>
            <person name="Ng V."/>
            <person name="Clum A."/>
            <person name="Steindorff A."/>
            <person name="Ohm R."/>
            <person name="Martin F."/>
            <person name="Silar P."/>
            <person name="Natvig D."/>
            <person name="Lalanne C."/>
            <person name="Gautier V."/>
            <person name="Ament-Velasquez S.L."/>
            <person name="Kruys A."/>
            <person name="Hutchinson M.I."/>
            <person name="Powell A.J."/>
            <person name="Barry K."/>
            <person name="Miller A.N."/>
            <person name="Grigoriev I.V."/>
            <person name="Debuchy R."/>
            <person name="Gladieux P."/>
            <person name="Thoren M.H."/>
            <person name="Johannesson H."/>
        </authorList>
    </citation>
    <scope>NUCLEOTIDE SEQUENCE</scope>
    <source>
        <strain evidence="4">SMH2532-1</strain>
    </source>
</reference>
<dbReference type="Pfam" id="PF01575">
    <property type="entry name" value="MaoC_dehydratas"/>
    <property type="match status" value="1"/>
</dbReference>
<dbReference type="SUPFAM" id="SSF54637">
    <property type="entry name" value="Thioesterase/thiol ester dehydrase-isomerase"/>
    <property type="match status" value="2"/>
</dbReference>
<evidence type="ECO:0000259" key="3">
    <source>
        <dbReference type="Pfam" id="PF22622"/>
    </source>
</evidence>
<evidence type="ECO:0000313" key="4">
    <source>
        <dbReference type="EMBL" id="KAK0657277.1"/>
    </source>
</evidence>
<dbReference type="AlphaFoldDB" id="A0AA40D0J4"/>
<evidence type="ECO:0000313" key="5">
    <source>
        <dbReference type="Proteomes" id="UP001174936"/>
    </source>
</evidence>
<accession>A0AA40D0J4</accession>
<dbReference type="Pfam" id="PF22622">
    <property type="entry name" value="MFE-2_hydrat-2_N"/>
    <property type="match status" value="1"/>
</dbReference>
<dbReference type="Proteomes" id="UP001174936">
    <property type="component" value="Unassembled WGS sequence"/>
</dbReference>
<gene>
    <name evidence="4" type="ORF">B0T16DRAFT_319971</name>
</gene>
<name>A0AA40D0J4_9PEZI</name>
<feature type="compositionally biased region" description="Acidic residues" evidence="1">
    <location>
        <begin position="793"/>
        <end position="806"/>
    </location>
</feature>
<dbReference type="GO" id="GO:0004300">
    <property type="term" value="F:enoyl-CoA hydratase activity"/>
    <property type="evidence" value="ECO:0007669"/>
    <property type="project" value="TreeGrafter"/>
</dbReference>
<evidence type="ECO:0000256" key="1">
    <source>
        <dbReference type="SAM" id="MobiDB-lite"/>
    </source>
</evidence>
<dbReference type="PANTHER" id="PTHR13078:SF57">
    <property type="entry name" value="DEHYDRATASE, PUTATIVE (AFU_ORTHOLOGUE AFUA_5G00640)-RELATED"/>
    <property type="match status" value="1"/>
</dbReference>
<proteinExistence type="predicted"/>
<comment type="caution">
    <text evidence="4">The sequence shown here is derived from an EMBL/GenBank/DDBJ whole genome shotgun (WGS) entry which is preliminary data.</text>
</comment>
<dbReference type="Gene3D" id="3.10.129.10">
    <property type="entry name" value="Hotdog Thioesterase"/>
    <property type="match status" value="2"/>
</dbReference>